<dbReference type="GO" id="GO:0045010">
    <property type="term" value="P:actin nucleation"/>
    <property type="evidence" value="ECO:0007669"/>
    <property type="project" value="InterPro"/>
</dbReference>
<name>A0A2H1VDK1_SPOFR</name>
<dbReference type="GO" id="GO:0040038">
    <property type="term" value="P:polar body extrusion after meiotic divisions"/>
    <property type="evidence" value="ECO:0007669"/>
    <property type="project" value="TreeGrafter"/>
</dbReference>
<dbReference type="InterPro" id="IPR029901">
    <property type="entry name" value="Spire"/>
</dbReference>
<evidence type="ECO:0000256" key="13">
    <source>
        <dbReference type="ARBA" id="ARBA00023329"/>
    </source>
</evidence>
<dbReference type="GO" id="GO:0051295">
    <property type="term" value="P:establishment of meiotic spindle localization"/>
    <property type="evidence" value="ECO:0007669"/>
    <property type="project" value="TreeGrafter"/>
</dbReference>
<dbReference type="PANTHER" id="PTHR21345:SF3">
    <property type="entry name" value="PROTEIN SPIRE"/>
    <property type="match status" value="1"/>
</dbReference>
<dbReference type="InterPro" id="IPR011019">
    <property type="entry name" value="KIND_dom"/>
</dbReference>
<evidence type="ECO:0000256" key="10">
    <source>
        <dbReference type="ARBA" id="ARBA00023136"/>
    </source>
</evidence>
<keyword evidence="9" id="KW-0653">Protein transport</keyword>
<evidence type="ECO:0000256" key="14">
    <source>
        <dbReference type="SAM" id="MobiDB-lite"/>
    </source>
</evidence>
<keyword evidence="12" id="KW-0206">Cytoskeleton</keyword>
<keyword evidence="6" id="KW-1003">Cell membrane</keyword>
<proteinExistence type="inferred from homology"/>
<evidence type="ECO:0000256" key="9">
    <source>
        <dbReference type="ARBA" id="ARBA00022927"/>
    </source>
</evidence>
<dbReference type="GO" id="GO:0015031">
    <property type="term" value="P:protein transport"/>
    <property type="evidence" value="ECO:0007669"/>
    <property type="project" value="UniProtKB-KW"/>
</dbReference>
<evidence type="ECO:0000256" key="15">
    <source>
        <dbReference type="SAM" id="Phobius"/>
    </source>
</evidence>
<dbReference type="PROSITE" id="PS51082">
    <property type="entry name" value="WH2"/>
    <property type="match status" value="1"/>
</dbReference>
<evidence type="ECO:0000256" key="7">
    <source>
        <dbReference type="ARBA" id="ARBA00022490"/>
    </source>
</evidence>
<dbReference type="GO" id="GO:0048193">
    <property type="term" value="P:Golgi vesicle transport"/>
    <property type="evidence" value="ECO:0007669"/>
    <property type="project" value="TreeGrafter"/>
</dbReference>
<keyword evidence="7" id="KW-0963">Cytoplasm</keyword>
<dbReference type="GO" id="GO:0030659">
    <property type="term" value="C:cytoplasmic vesicle membrane"/>
    <property type="evidence" value="ECO:0007669"/>
    <property type="project" value="UniProtKB-SubCell"/>
</dbReference>
<dbReference type="GO" id="GO:0003779">
    <property type="term" value="F:actin binding"/>
    <property type="evidence" value="ECO:0007669"/>
    <property type="project" value="UniProtKB-KW"/>
</dbReference>
<comment type="subcellular location">
    <subcellularLocation>
        <location evidence="3">Cell membrane</location>
        <topology evidence="3">Peripheral membrane protein</topology>
        <orientation evidence="3">Cytoplasmic side</orientation>
    </subcellularLocation>
    <subcellularLocation>
        <location evidence="2">Cytoplasm</location>
        <location evidence="2">Cytoskeleton</location>
    </subcellularLocation>
    <subcellularLocation>
        <location evidence="1">Cytoplasmic vesicle membrane</location>
        <topology evidence="1">Peripheral membrane protein</topology>
        <orientation evidence="1">Cytoplasmic side</orientation>
    </subcellularLocation>
</comment>
<evidence type="ECO:0000256" key="11">
    <source>
        <dbReference type="ARBA" id="ARBA00023203"/>
    </source>
</evidence>
<dbReference type="Pfam" id="PF16474">
    <property type="entry name" value="KIND"/>
    <property type="match status" value="1"/>
</dbReference>
<evidence type="ECO:0000313" key="17">
    <source>
        <dbReference type="EMBL" id="SOQ38482.1"/>
    </source>
</evidence>
<dbReference type="GO" id="GO:0030041">
    <property type="term" value="P:actin filament polymerization"/>
    <property type="evidence" value="ECO:0007669"/>
    <property type="project" value="TreeGrafter"/>
</dbReference>
<dbReference type="GO" id="GO:0005886">
    <property type="term" value="C:plasma membrane"/>
    <property type="evidence" value="ECO:0007669"/>
    <property type="project" value="UniProtKB-SubCell"/>
</dbReference>
<dbReference type="CDD" id="cd22068">
    <property type="entry name" value="WH2_DmSpire_r3-like"/>
    <property type="match status" value="1"/>
</dbReference>
<dbReference type="GO" id="GO:0005938">
    <property type="term" value="C:cell cortex"/>
    <property type="evidence" value="ECO:0007669"/>
    <property type="project" value="TreeGrafter"/>
</dbReference>
<evidence type="ECO:0000256" key="6">
    <source>
        <dbReference type="ARBA" id="ARBA00022475"/>
    </source>
</evidence>
<feature type="region of interest" description="Disordered" evidence="14">
    <location>
        <begin position="1"/>
        <end position="39"/>
    </location>
</feature>
<dbReference type="AlphaFoldDB" id="A0A2H1VDK1"/>
<reference evidence="17" key="1">
    <citation type="submission" date="2016-07" db="EMBL/GenBank/DDBJ databases">
        <authorList>
            <person name="Bretaudeau A."/>
        </authorList>
    </citation>
    <scope>NUCLEOTIDE SEQUENCE</scope>
    <source>
        <strain evidence="17">Rice</strain>
        <tissue evidence="17">Whole body</tissue>
    </source>
</reference>
<evidence type="ECO:0000256" key="2">
    <source>
        <dbReference type="ARBA" id="ARBA00004245"/>
    </source>
</evidence>
<dbReference type="GO" id="GO:0036089">
    <property type="term" value="P:cleavage furrow formation"/>
    <property type="evidence" value="ECO:0007669"/>
    <property type="project" value="TreeGrafter"/>
</dbReference>
<dbReference type="InterPro" id="IPR003124">
    <property type="entry name" value="WH2_dom"/>
</dbReference>
<feature type="domain" description="WH2" evidence="16">
    <location>
        <begin position="213"/>
        <end position="230"/>
    </location>
</feature>
<evidence type="ECO:0000256" key="4">
    <source>
        <dbReference type="ARBA" id="ARBA00010956"/>
    </source>
</evidence>
<dbReference type="EMBL" id="ODYU01001794">
    <property type="protein sequence ID" value="SOQ38482.1"/>
    <property type="molecule type" value="Genomic_DNA"/>
</dbReference>
<keyword evidence="8" id="KW-0677">Repeat</keyword>
<organism evidence="17">
    <name type="scientific">Spodoptera frugiperda</name>
    <name type="common">Fall armyworm</name>
    <dbReference type="NCBI Taxonomy" id="7108"/>
    <lineage>
        <taxon>Eukaryota</taxon>
        <taxon>Metazoa</taxon>
        <taxon>Ecdysozoa</taxon>
        <taxon>Arthropoda</taxon>
        <taxon>Hexapoda</taxon>
        <taxon>Insecta</taxon>
        <taxon>Pterygota</taxon>
        <taxon>Neoptera</taxon>
        <taxon>Endopterygota</taxon>
        <taxon>Lepidoptera</taxon>
        <taxon>Glossata</taxon>
        <taxon>Ditrysia</taxon>
        <taxon>Noctuoidea</taxon>
        <taxon>Noctuidae</taxon>
        <taxon>Amphipyrinae</taxon>
        <taxon>Spodoptera</taxon>
    </lineage>
</organism>
<dbReference type="GO" id="GO:0005856">
    <property type="term" value="C:cytoskeleton"/>
    <property type="evidence" value="ECO:0007669"/>
    <property type="project" value="UniProtKB-SubCell"/>
</dbReference>
<keyword evidence="15" id="KW-1133">Transmembrane helix</keyword>
<feature type="transmembrane region" description="Helical" evidence="15">
    <location>
        <begin position="270"/>
        <end position="290"/>
    </location>
</feature>
<dbReference type="GO" id="GO:0051639">
    <property type="term" value="P:actin filament network formation"/>
    <property type="evidence" value="ECO:0007669"/>
    <property type="project" value="TreeGrafter"/>
</dbReference>
<evidence type="ECO:0000256" key="8">
    <source>
        <dbReference type="ARBA" id="ARBA00022737"/>
    </source>
</evidence>
<keyword evidence="15" id="KW-0812">Transmembrane</keyword>
<accession>A0A2H1VDK1</accession>
<evidence type="ECO:0000259" key="16">
    <source>
        <dbReference type="PROSITE" id="PS51082"/>
    </source>
</evidence>
<keyword evidence="11" id="KW-0009">Actin-binding</keyword>
<evidence type="ECO:0000256" key="5">
    <source>
        <dbReference type="ARBA" id="ARBA00022448"/>
    </source>
</evidence>
<keyword evidence="13" id="KW-0968">Cytoplasmic vesicle</keyword>
<evidence type="ECO:0000256" key="12">
    <source>
        <dbReference type="ARBA" id="ARBA00023212"/>
    </source>
</evidence>
<keyword evidence="10 15" id="KW-0472">Membrane</keyword>
<sequence>DDEECGALSEGSETSECGRADTDDEGIERDSEPAPRKRRRRRRFMLKDVIERCVWHCGGGGRCAREAAAAHYRAVCRALVAEALELASFLARVRVGGARDMGAAEDSAAHLDTLRFSDWARFWMQVIGELRMGVKLKKVNYSRTPIEYELTPYEILMDDIRSRRYTLRKVDGAIPPSVKKDAHAMILEFIRSRPPLKKASDRKLPPPRREVTPREKLLASIQVGRQLRPTPYSRRLYPLLYSSSNNIPEIEESKLELLNRLVILIQKQSIIPFCVLVFVTVSVISLFVNLQLRRVC</sequence>
<feature type="non-terminal residue" evidence="17">
    <location>
        <position position="1"/>
    </location>
</feature>
<keyword evidence="5" id="KW-0813">Transport</keyword>
<dbReference type="Gene3D" id="1.10.510.10">
    <property type="entry name" value="Transferase(Phosphotransferase) domain 1"/>
    <property type="match status" value="1"/>
</dbReference>
<protein>
    <submittedName>
        <fullName evidence="17">SFRICE_010353</fullName>
    </submittedName>
</protein>
<evidence type="ECO:0000256" key="1">
    <source>
        <dbReference type="ARBA" id="ARBA00004180"/>
    </source>
</evidence>
<dbReference type="PANTHER" id="PTHR21345">
    <property type="entry name" value="SPIRE"/>
    <property type="match status" value="1"/>
</dbReference>
<feature type="non-terminal residue" evidence="17">
    <location>
        <position position="296"/>
    </location>
</feature>
<dbReference type="GO" id="GO:0008017">
    <property type="term" value="F:microtubule binding"/>
    <property type="evidence" value="ECO:0007669"/>
    <property type="project" value="TreeGrafter"/>
</dbReference>
<comment type="similarity">
    <text evidence="4">Belongs to the spire family.</text>
</comment>
<evidence type="ECO:0000256" key="3">
    <source>
        <dbReference type="ARBA" id="ARBA00004413"/>
    </source>
</evidence>
<gene>
    <name evidence="17" type="ORF">SFRICE_010353</name>
</gene>